<reference evidence="3" key="1">
    <citation type="submission" date="2021-02" db="EMBL/GenBank/DDBJ databases">
        <authorList>
            <person name="Nowell W R."/>
        </authorList>
    </citation>
    <scope>NUCLEOTIDE SEQUENCE</scope>
</reference>
<evidence type="ECO:0000313" key="2">
    <source>
        <dbReference type="EMBL" id="CAF4157798.1"/>
    </source>
</evidence>
<evidence type="ECO:0000313" key="3">
    <source>
        <dbReference type="EMBL" id="CAF4276865.1"/>
    </source>
</evidence>
<evidence type="ECO:0000256" key="1">
    <source>
        <dbReference type="SAM" id="MobiDB-lite"/>
    </source>
</evidence>
<name>A0A8S2TE21_9BILA</name>
<dbReference type="Proteomes" id="UP000681720">
    <property type="component" value="Unassembled WGS sequence"/>
</dbReference>
<feature type="region of interest" description="Disordered" evidence="1">
    <location>
        <begin position="1"/>
        <end position="33"/>
    </location>
</feature>
<organism evidence="3 4">
    <name type="scientific">Rotaria magnacalcarata</name>
    <dbReference type="NCBI Taxonomy" id="392030"/>
    <lineage>
        <taxon>Eukaryota</taxon>
        <taxon>Metazoa</taxon>
        <taxon>Spiralia</taxon>
        <taxon>Gnathifera</taxon>
        <taxon>Rotifera</taxon>
        <taxon>Eurotatoria</taxon>
        <taxon>Bdelloidea</taxon>
        <taxon>Philodinida</taxon>
        <taxon>Philodinidae</taxon>
        <taxon>Rotaria</taxon>
    </lineage>
</organism>
<dbReference type="EMBL" id="CAJOBH010010586">
    <property type="protein sequence ID" value="CAF4157798.1"/>
    <property type="molecule type" value="Genomic_DNA"/>
</dbReference>
<feature type="non-terminal residue" evidence="3">
    <location>
        <position position="1"/>
    </location>
</feature>
<evidence type="ECO:0000313" key="4">
    <source>
        <dbReference type="Proteomes" id="UP000681720"/>
    </source>
</evidence>
<proteinExistence type="predicted"/>
<accession>A0A8S2TE21</accession>
<gene>
    <name evidence="2" type="ORF">BYL167_LOCUS21850</name>
    <name evidence="3" type="ORF">GIL414_LOCUS24807</name>
</gene>
<feature type="compositionally biased region" description="Acidic residues" evidence="1">
    <location>
        <begin position="1"/>
        <end position="26"/>
    </location>
</feature>
<dbReference type="AlphaFoldDB" id="A0A8S2TE21"/>
<comment type="caution">
    <text evidence="3">The sequence shown here is derived from an EMBL/GenBank/DDBJ whole genome shotgun (WGS) entry which is preliminary data.</text>
</comment>
<sequence>MDEDSNESESENCQLDEDALSVEEDQENNKIQD</sequence>
<dbReference type="Proteomes" id="UP000681967">
    <property type="component" value="Unassembled WGS sequence"/>
</dbReference>
<protein>
    <submittedName>
        <fullName evidence="3">Uncharacterized protein</fullName>
    </submittedName>
</protein>
<dbReference type="EMBL" id="CAJOBJ010031676">
    <property type="protein sequence ID" value="CAF4276865.1"/>
    <property type="molecule type" value="Genomic_DNA"/>
</dbReference>